<comment type="caution">
    <text evidence="1">The sequence shown here is derived from an EMBL/GenBank/DDBJ whole genome shotgun (WGS) entry which is preliminary data.</text>
</comment>
<reference evidence="1" key="1">
    <citation type="journal article" date="2021" name="New Phytol.">
        <title>Evolutionary innovations through gain and loss of genes in the ectomycorrhizal Boletales.</title>
        <authorList>
            <person name="Wu G."/>
            <person name="Miyauchi S."/>
            <person name="Morin E."/>
            <person name="Kuo A."/>
            <person name="Drula E."/>
            <person name="Varga T."/>
            <person name="Kohler A."/>
            <person name="Feng B."/>
            <person name="Cao Y."/>
            <person name="Lipzen A."/>
            <person name="Daum C."/>
            <person name="Hundley H."/>
            <person name="Pangilinan J."/>
            <person name="Johnson J."/>
            <person name="Barry K."/>
            <person name="LaButti K."/>
            <person name="Ng V."/>
            <person name="Ahrendt S."/>
            <person name="Min B."/>
            <person name="Choi I.G."/>
            <person name="Park H."/>
            <person name="Plett J.M."/>
            <person name="Magnuson J."/>
            <person name="Spatafora J.W."/>
            <person name="Nagy L.G."/>
            <person name="Henrissat B."/>
            <person name="Grigoriev I.V."/>
            <person name="Yang Z.L."/>
            <person name="Xu J."/>
            <person name="Martin F.M."/>
        </authorList>
    </citation>
    <scope>NUCLEOTIDE SEQUENCE</scope>
    <source>
        <strain evidence="1">KUC20120723A-06</strain>
    </source>
</reference>
<keyword evidence="2" id="KW-1185">Reference proteome</keyword>
<dbReference type="EMBL" id="MU266392">
    <property type="protein sequence ID" value="KAH7925928.1"/>
    <property type="molecule type" value="Genomic_DNA"/>
</dbReference>
<accession>A0ACB8BMY5</accession>
<protein>
    <submittedName>
        <fullName evidence="1">TPT-domain-containing protein</fullName>
    </submittedName>
</protein>
<gene>
    <name evidence="1" type="ORF">BV22DRAFT_1046422</name>
</gene>
<evidence type="ECO:0000313" key="2">
    <source>
        <dbReference type="Proteomes" id="UP000790709"/>
    </source>
</evidence>
<organism evidence="1 2">
    <name type="scientific">Leucogyrophana mollusca</name>
    <dbReference type="NCBI Taxonomy" id="85980"/>
    <lineage>
        <taxon>Eukaryota</taxon>
        <taxon>Fungi</taxon>
        <taxon>Dikarya</taxon>
        <taxon>Basidiomycota</taxon>
        <taxon>Agaricomycotina</taxon>
        <taxon>Agaricomycetes</taxon>
        <taxon>Agaricomycetidae</taxon>
        <taxon>Boletales</taxon>
        <taxon>Boletales incertae sedis</taxon>
        <taxon>Leucogyrophana</taxon>
    </lineage>
</organism>
<sequence>MAGVHDEFSEESSARQPLHPNADDDSFDTDEPVVHIATAVEKKRLWWRNAVINTCFIASWFLFATVLSLYNKWMFSADHFGFPYPLFVTTLHMVVQFLLAAALRLLFPKKFRPNRSPTVKDYSMKVTPTAMTTSLDIGLSNVSLKTITLSFYTMCKSSSLIFVLLFAFMFRLETFSVRLVGVILLIFAGVLLMVATITDFVLPGFLLVMSASALGGLRWSLTQLLMKNKSMGLDNPAATVYWLAPVMAITLAVISLIWEGWGSVFGSSFFQDSASALRSTFFLLSPGILAFCMVMSEFYIIQRAGVLPMSIAGIAKEVTTISVSAWAFGDELTPLNITGVAITVCGIALFTYHKYCKSIELPVALDAHGNAVQANRDVTRSPIGSTHEYDFELNTADMHSVHTSVPHISSSFDHEGLNATKRQGDDVADIHQHLLFSAEDLEEGEEDAEEFRSIRSSKVDWDTTNSLDGTDHAESERGESVK</sequence>
<dbReference type="Proteomes" id="UP000790709">
    <property type="component" value="Unassembled WGS sequence"/>
</dbReference>
<proteinExistence type="predicted"/>
<name>A0ACB8BMY5_9AGAM</name>
<evidence type="ECO:0000313" key="1">
    <source>
        <dbReference type="EMBL" id="KAH7925928.1"/>
    </source>
</evidence>